<dbReference type="Proteomes" id="UP000241048">
    <property type="component" value="Unassembled WGS sequence"/>
</dbReference>
<keyword evidence="17" id="KW-1185">Reference proteome</keyword>
<dbReference type="InterPro" id="IPR010923">
    <property type="entry name" value="T(6)A37_SUA5"/>
</dbReference>
<dbReference type="InterPro" id="IPR005145">
    <property type="entry name" value="Sua5_C"/>
</dbReference>
<feature type="binding site" evidence="14">
    <location>
        <position position="131"/>
    </location>
    <ligand>
        <name>ATP</name>
        <dbReference type="ChEBI" id="CHEBI:30616"/>
    </ligand>
</feature>
<dbReference type="EMBL" id="PYLO01000007">
    <property type="protein sequence ID" value="PST35717.1"/>
    <property type="molecule type" value="Genomic_DNA"/>
</dbReference>
<dbReference type="GO" id="GO:0061710">
    <property type="term" value="F:L-threonylcarbamoyladenylate synthase"/>
    <property type="evidence" value="ECO:0007669"/>
    <property type="project" value="UniProtKB-EC"/>
</dbReference>
<feature type="domain" description="YrdC-like" evidence="15">
    <location>
        <begin position="27"/>
        <end position="213"/>
    </location>
</feature>
<evidence type="ECO:0000256" key="8">
    <source>
        <dbReference type="ARBA" id="ARBA00022695"/>
    </source>
</evidence>
<evidence type="ECO:0000256" key="2">
    <source>
        <dbReference type="ARBA" id="ARBA00007663"/>
    </source>
</evidence>
<feature type="binding site" evidence="14">
    <location>
        <position position="195"/>
    </location>
    <ligand>
        <name>L-threonine</name>
        <dbReference type="ChEBI" id="CHEBI:57926"/>
    </ligand>
</feature>
<keyword evidence="9 13" id="KW-0547">Nucleotide-binding</keyword>
<evidence type="ECO:0000256" key="7">
    <source>
        <dbReference type="ARBA" id="ARBA00022694"/>
    </source>
</evidence>
<evidence type="ECO:0000256" key="13">
    <source>
        <dbReference type="PIRNR" id="PIRNR004930"/>
    </source>
</evidence>
<dbReference type="FunFam" id="3.90.870.10:FF:000009">
    <property type="entry name" value="Threonylcarbamoyl-AMP synthase, putative"/>
    <property type="match status" value="1"/>
</dbReference>
<reference evidence="16 17" key="1">
    <citation type="submission" date="2018-03" db="EMBL/GenBank/DDBJ databases">
        <title>Lachnoclostridium SNUG30386 gen.nov., sp.nov., isolated from human faeces.</title>
        <authorList>
            <person name="Seo B."/>
            <person name="Jeon K."/>
            <person name="Ko G."/>
        </authorList>
    </citation>
    <scope>NUCLEOTIDE SEQUENCE [LARGE SCALE GENOMIC DNA]</scope>
    <source>
        <strain evidence="16 17">SNUG30386</strain>
    </source>
</reference>
<comment type="similarity">
    <text evidence="2 13">Belongs to the SUA5 family.</text>
</comment>
<evidence type="ECO:0000256" key="11">
    <source>
        <dbReference type="ARBA" id="ARBA00029774"/>
    </source>
</evidence>
<comment type="caution">
    <text evidence="16">The sequence shown here is derived from an EMBL/GenBank/DDBJ whole genome shotgun (WGS) entry which is preliminary data.</text>
</comment>
<organism evidence="16 17">
    <name type="scientific">Clostridium fessum</name>
    <dbReference type="NCBI Taxonomy" id="2126740"/>
    <lineage>
        <taxon>Bacteria</taxon>
        <taxon>Bacillati</taxon>
        <taxon>Bacillota</taxon>
        <taxon>Clostridia</taxon>
        <taxon>Eubacteriales</taxon>
        <taxon>Clostridiaceae</taxon>
        <taxon>Clostridium</taxon>
    </lineage>
</organism>
<dbReference type="InterPro" id="IPR017945">
    <property type="entry name" value="DHBP_synth_RibB-like_a/b_dom"/>
</dbReference>
<dbReference type="Pfam" id="PF01300">
    <property type="entry name" value="Sua5_yciO_yrdC"/>
    <property type="match status" value="1"/>
</dbReference>
<feature type="binding site" evidence="14">
    <location>
        <position position="135"/>
    </location>
    <ligand>
        <name>L-threonine</name>
        <dbReference type="ChEBI" id="CHEBI:57926"/>
    </ligand>
</feature>
<evidence type="ECO:0000256" key="5">
    <source>
        <dbReference type="ARBA" id="ARBA00022490"/>
    </source>
</evidence>
<dbReference type="SUPFAM" id="SSF55821">
    <property type="entry name" value="YrdC/RibB"/>
    <property type="match status" value="1"/>
</dbReference>
<comment type="catalytic activity">
    <reaction evidence="12 13">
        <text>L-threonine + hydrogencarbonate + ATP = L-threonylcarbamoyladenylate + diphosphate + H2O</text>
        <dbReference type="Rhea" id="RHEA:36407"/>
        <dbReference type="ChEBI" id="CHEBI:15377"/>
        <dbReference type="ChEBI" id="CHEBI:17544"/>
        <dbReference type="ChEBI" id="CHEBI:30616"/>
        <dbReference type="ChEBI" id="CHEBI:33019"/>
        <dbReference type="ChEBI" id="CHEBI:57926"/>
        <dbReference type="ChEBI" id="CHEBI:73682"/>
        <dbReference type="EC" id="2.7.7.87"/>
    </reaction>
</comment>
<keyword evidence="10 13" id="KW-0067">ATP-binding</keyword>
<dbReference type="NCBIfam" id="TIGR00057">
    <property type="entry name" value="L-threonylcarbamoyladenylate synthase"/>
    <property type="match status" value="1"/>
</dbReference>
<keyword evidence="8 13" id="KW-0548">Nucleotidyltransferase</keyword>
<dbReference type="RefSeq" id="WP_107001827.1">
    <property type="nucleotide sequence ID" value="NZ_PYLO01000007.1"/>
</dbReference>
<gene>
    <name evidence="16" type="ORF">C7U56_14570</name>
</gene>
<evidence type="ECO:0000256" key="4">
    <source>
        <dbReference type="ARBA" id="ARBA00015492"/>
    </source>
</evidence>
<dbReference type="GO" id="GO:0003725">
    <property type="term" value="F:double-stranded RNA binding"/>
    <property type="evidence" value="ECO:0007669"/>
    <property type="project" value="UniProtKB-UniRule"/>
</dbReference>
<comment type="subcellular location">
    <subcellularLocation>
        <location evidence="1 13">Cytoplasm</location>
    </subcellularLocation>
</comment>
<feature type="binding site" evidence="14">
    <location>
        <position position="209"/>
    </location>
    <ligand>
        <name>ATP</name>
        <dbReference type="ChEBI" id="CHEBI:30616"/>
    </ligand>
</feature>
<dbReference type="EC" id="2.7.7.87" evidence="3 13"/>
<evidence type="ECO:0000259" key="15">
    <source>
        <dbReference type="PROSITE" id="PS51163"/>
    </source>
</evidence>
<feature type="binding site" evidence="14">
    <location>
        <position position="72"/>
    </location>
    <ligand>
        <name>ATP</name>
        <dbReference type="ChEBI" id="CHEBI:30616"/>
    </ligand>
</feature>
<comment type="function">
    <text evidence="13">Required for the formation of a threonylcarbamoyl group on adenosine at position 37 (t(6)A37) in tRNAs that read codons beginning with adenine.</text>
</comment>
<dbReference type="PIRSF" id="PIRSF004930">
    <property type="entry name" value="Tln_factor_SUA5"/>
    <property type="match status" value="1"/>
</dbReference>
<feature type="binding site" evidence="14">
    <location>
        <position position="157"/>
    </location>
    <ligand>
        <name>ATP</name>
        <dbReference type="ChEBI" id="CHEBI:30616"/>
    </ligand>
</feature>
<evidence type="ECO:0000256" key="6">
    <source>
        <dbReference type="ARBA" id="ARBA00022679"/>
    </source>
</evidence>
<dbReference type="PANTHER" id="PTHR17490">
    <property type="entry name" value="SUA5"/>
    <property type="match status" value="1"/>
</dbReference>
<feature type="binding site" evidence="14">
    <location>
        <position position="165"/>
    </location>
    <ligand>
        <name>ATP</name>
        <dbReference type="ChEBI" id="CHEBI:30616"/>
    </ligand>
</feature>
<dbReference type="GO" id="GO:0005737">
    <property type="term" value="C:cytoplasm"/>
    <property type="evidence" value="ECO:0007669"/>
    <property type="project" value="UniProtKB-SubCell"/>
</dbReference>
<keyword evidence="5 13" id="KW-0963">Cytoplasm</keyword>
<dbReference type="PROSITE" id="PS51163">
    <property type="entry name" value="YRDC"/>
    <property type="match status" value="1"/>
</dbReference>
<proteinExistence type="inferred from homology"/>
<name>A0A2T3FKA8_9CLOT</name>
<sequence>MQNETKKELHTQMWKIENPKDFTAHDREVLEKAAAIIRAGGLVAFPTETVYGLGANALDEAAAKKIYAAKGRPSDNPLIAHVSCLEEIAPLVSNMPENGKKLAKAYWPGPMTMVFPKSAIVPYGTTGGLDTVAIRMPSDPIAAELIRLSGVPIAAPSANTSGRPSPTRADHVLQDMDGKIDAIIDGGPVGIGLESTIVDVTEEMPMVLRPGAITVEMLRETVGEVGIDPAILGPVSADVRPKAPGMKYRHYAPKADLTLVEGETEAVVETINRLAGEKLAEGRKVGIICTDETKDRYPAGMLESIGARARQETVAHNLYAVLRDFDDRGAEYIFSEGFSEDNLGRAIMNRLNKAAGYHILKV</sequence>
<feature type="binding site" evidence="14">
    <location>
        <position position="155"/>
    </location>
    <ligand>
        <name>L-threonine</name>
        <dbReference type="ChEBI" id="CHEBI:57926"/>
    </ligand>
</feature>
<evidence type="ECO:0000256" key="12">
    <source>
        <dbReference type="ARBA" id="ARBA00048366"/>
    </source>
</evidence>
<evidence type="ECO:0000256" key="1">
    <source>
        <dbReference type="ARBA" id="ARBA00004496"/>
    </source>
</evidence>
<keyword evidence="6 13" id="KW-0808">Transferase</keyword>
<dbReference type="InterPro" id="IPR038385">
    <property type="entry name" value="Sua5/YwlC_C"/>
</dbReference>
<dbReference type="GO" id="GO:0008033">
    <property type="term" value="P:tRNA processing"/>
    <property type="evidence" value="ECO:0007669"/>
    <property type="project" value="UniProtKB-KW"/>
</dbReference>
<feature type="binding site" evidence="14">
    <location>
        <position position="81"/>
    </location>
    <ligand>
        <name>L-threonine</name>
        <dbReference type="ChEBI" id="CHEBI:57926"/>
    </ligand>
</feature>
<dbReference type="InterPro" id="IPR006070">
    <property type="entry name" value="Sua5-like_dom"/>
</dbReference>
<feature type="binding site" evidence="14">
    <location>
        <position position="76"/>
    </location>
    <ligand>
        <name>ATP</name>
        <dbReference type="ChEBI" id="CHEBI:30616"/>
    </ligand>
</feature>
<dbReference type="Gene3D" id="3.40.50.11030">
    <property type="entry name" value="Threonylcarbamoyl-AMP synthase, C-terminal domain"/>
    <property type="match status" value="1"/>
</dbReference>
<dbReference type="AlphaFoldDB" id="A0A2T3FKA8"/>
<accession>A0A2T3FKA8</accession>
<dbReference type="GO" id="GO:0006450">
    <property type="term" value="P:regulation of translational fidelity"/>
    <property type="evidence" value="ECO:0007669"/>
    <property type="project" value="TreeGrafter"/>
</dbReference>
<evidence type="ECO:0000256" key="14">
    <source>
        <dbReference type="PIRSR" id="PIRSR004930-1"/>
    </source>
</evidence>
<dbReference type="GO" id="GO:0005524">
    <property type="term" value="F:ATP binding"/>
    <property type="evidence" value="ECO:0007669"/>
    <property type="project" value="UniProtKB-UniRule"/>
</dbReference>
<dbReference type="Pfam" id="PF03481">
    <property type="entry name" value="Sua5_C"/>
    <property type="match status" value="1"/>
</dbReference>
<dbReference type="FunFam" id="3.40.50.11030:FF:000001">
    <property type="entry name" value="Threonylcarbamoyl-AMP synthase"/>
    <property type="match status" value="1"/>
</dbReference>
<dbReference type="Gene3D" id="3.90.870.10">
    <property type="entry name" value="DHBP synthase"/>
    <property type="match status" value="1"/>
</dbReference>
<evidence type="ECO:0000256" key="3">
    <source>
        <dbReference type="ARBA" id="ARBA00012584"/>
    </source>
</evidence>
<keyword evidence="7 13" id="KW-0819">tRNA processing</keyword>
<evidence type="ECO:0000256" key="10">
    <source>
        <dbReference type="ARBA" id="ARBA00022840"/>
    </source>
</evidence>
<evidence type="ECO:0000313" key="17">
    <source>
        <dbReference type="Proteomes" id="UP000241048"/>
    </source>
</evidence>
<feature type="binding site" evidence="14">
    <location>
        <position position="49"/>
    </location>
    <ligand>
        <name>L-threonine</name>
        <dbReference type="ChEBI" id="CHEBI:57926"/>
    </ligand>
</feature>
<evidence type="ECO:0000256" key="9">
    <source>
        <dbReference type="ARBA" id="ARBA00022741"/>
    </source>
</evidence>
<protein>
    <recommendedName>
        <fullName evidence="4 13">Threonylcarbamoyl-AMP synthase</fullName>
        <shortName evidence="13">TC-AMP synthase</shortName>
        <ecNumber evidence="3 13">2.7.7.87</ecNumber>
    </recommendedName>
    <alternativeName>
        <fullName evidence="11 13">L-threonylcarbamoyladenylate synthase</fullName>
    </alternativeName>
</protein>
<feature type="binding site" evidence="14">
    <location>
        <position position="251"/>
    </location>
    <ligand>
        <name>ATP</name>
        <dbReference type="ChEBI" id="CHEBI:30616"/>
    </ligand>
</feature>
<dbReference type="PANTHER" id="PTHR17490:SF16">
    <property type="entry name" value="THREONYLCARBAMOYL-AMP SYNTHASE"/>
    <property type="match status" value="1"/>
</dbReference>
<evidence type="ECO:0000313" key="16">
    <source>
        <dbReference type="EMBL" id="PST35717.1"/>
    </source>
</evidence>
<dbReference type="InterPro" id="IPR050156">
    <property type="entry name" value="TC-AMP_synthase_SUA5"/>
</dbReference>
<dbReference type="GO" id="GO:0000049">
    <property type="term" value="F:tRNA binding"/>
    <property type="evidence" value="ECO:0007669"/>
    <property type="project" value="TreeGrafter"/>
</dbReference>